<dbReference type="FunFam" id="3.40.50.720:FF:000074">
    <property type="entry name" value="Retinol dehydrogenase type 1"/>
    <property type="match status" value="1"/>
</dbReference>
<comment type="caution">
    <text evidence="5">The sequence shown here is derived from an EMBL/GenBank/DDBJ whole genome shotgun (WGS) entry which is preliminary data.</text>
</comment>
<reference evidence="5" key="1">
    <citation type="thesis" date="2020" institute="ProQuest LLC" country="789 East Eisenhower Parkway, Ann Arbor, MI, USA">
        <title>Comparative Genomics and Chromosome Evolution.</title>
        <authorList>
            <person name="Mudd A.B."/>
        </authorList>
    </citation>
    <scope>NUCLEOTIDE SEQUENCE</scope>
    <source>
        <strain evidence="5">HN-11 Male</strain>
        <tissue evidence="5">Kidney and liver</tissue>
    </source>
</reference>
<proteinExistence type="inferred from homology"/>
<dbReference type="OrthoDB" id="5296at2759"/>
<evidence type="ECO:0000313" key="6">
    <source>
        <dbReference type="Proteomes" id="UP000770717"/>
    </source>
</evidence>
<dbReference type="EMBL" id="WNTK01001204">
    <property type="protein sequence ID" value="KAG9467781.1"/>
    <property type="molecule type" value="Genomic_DNA"/>
</dbReference>
<keyword evidence="4" id="KW-0732">Signal</keyword>
<keyword evidence="6" id="KW-1185">Reference proteome</keyword>
<comment type="similarity">
    <text evidence="1 3">Belongs to the short-chain dehydrogenases/reductases (SDR) family.</text>
</comment>
<dbReference type="PRINTS" id="PR00081">
    <property type="entry name" value="GDHRDH"/>
</dbReference>
<dbReference type="PANTHER" id="PTHR43313">
    <property type="entry name" value="SHORT-CHAIN DEHYDROGENASE/REDUCTASE FAMILY 9C"/>
    <property type="match status" value="1"/>
</dbReference>
<evidence type="ECO:0000313" key="5">
    <source>
        <dbReference type="EMBL" id="KAG9467781.1"/>
    </source>
</evidence>
<dbReference type="InterPro" id="IPR036291">
    <property type="entry name" value="NAD(P)-bd_dom_sf"/>
</dbReference>
<dbReference type="AlphaFoldDB" id="A0A8J6JQ91"/>
<dbReference type="Proteomes" id="UP000770717">
    <property type="component" value="Unassembled WGS sequence"/>
</dbReference>
<organism evidence="5 6">
    <name type="scientific">Eleutherodactylus coqui</name>
    <name type="common">Puerto Rican coqui</name>
    <dbReference type="NCBI Taxonomy" id="57060"/>
    <lineage>
        <taxon>Eukaryota</taxon>
        <taxon>Metazoa</taxon>
        <taxon>Chordata</taxon>
        <taxon>Craniata</taxon>
        <taxon>Vertebrata</taxon>
        <taxon>Euteleostomi</taxon>
        <taxon>Amphibia</taxon>
        <taxon>Batrachia</taxon>
        <taxon>Anura</taxon>
        <taxon>Neobatrachia</taxon>
        <taxon>Hyloidea</taxon>
        <taxon>Eleutherodactylidae</taxon>
        <taxon>Eleutherodactylinae</taxon>
        <taxon>Eleutherodactylus</taxon>
        <taxon>Eleutherodactylus</taxon>
    </lineage>
</organism>
<dbReference type="PANTHER" id="PTHR43313:SF54">
    <property type="entry name" value="HYDROXYSTEROID (17-BETA) DEHYDROGENASE 6 PRECURSOR"/>
    <property type="match status" value="1"/>
</dbReference>
<gene>
    <name evidence="5" type="ORF">GDO78_014311</name>
</gene>
<sequence>MWLPLLVFVGLLLLYRWYRQSHILENLSDKYVFITGCDRGFGNLLAKQLDKRGMKVLAACLTETGAEDLKKEASSRLQTVILDVTDSGSVSSAAKWATDIVGDAGLWGLVNNAGIGVPMAPNAWQTKADFAKILDVNLLGPFDVTVNLLPLIMKARGRIVNVSSCCGRLAVVGGGYCPSKFGVEALSDSLRRELRDFGVKVSIIEPGGFKTQILLLELHLKAVGHLWSNLPSQIKDYYGEQYYQKYVDNMTDQLAKSNPRLYYVTNCMEHALTAVHPWTRYSPGLDGKLFYLPMSYLPTVLSDYLLCRSLPKPAHHLR</sequence>
<evidence type="ECO:0000256" key="2">
    <source>
        <dbReference type="ARBA" id="ARBA00023002"/>
    </source>
</evidence>
<dbReference type="GO" id="GO:0016491">
    <property type="term" value="F:oxidoreductase activity"/>
    <property type="evidence" value="ECO:0007669"/>
    <property type="project" value="UniProtKB-KW"/>
</dbReference>
<feature type="chain" id="PRO_5035303454" evidence="4">
    <location>
        <begin position="22"/>
        <end position="318"/>
    </location>
</feature>
<name>A0A8J6JQ91_ELECQ</name>
<dbReference type="Gene3D" id="3.40.50.720">
    <property type="entry name" value="NAD(P)-binding Rossmann-like Domain"/>
    <property type="match status" value="1"/>
</dbReference>
<dbReference type="GO" id="GO:0008202">
    <property type="term" value="P:steroid metabolic process"/>
    <property type="evidence" value="ECO:0007669"/>
    <property type="project" value="TreeGrafter"/>
</dbReference>
<dbReference type="SUPFAM" id="SSF51735">
    <property type="entry name" value="NAD(P)-binding Rossmann-fold domains"/>
    <property type="match status" value="1"/>
</dbReference>
<dbReference type="Pfam" id="PF00106">
    <property type="entry name" value="adh_short"/>
    <property type="match status" value="1"/>
</dbReference>
<feature type="signal peptide" evidence="4">
    <location>
        <begin position="1"/>
        <end position="21"/>
    </location>
</feature>
<accession>A0A8J6JQ91</accession>
<evidence type="ECO:0000256" key="3">
    <source>
        <dbReference type="RuleBase" id="RU000363"/>
    </source>
</evidence>
<keyword evidence="2" id="KW-0560">Oxidoreductase</keyword>
<evidence type="ECO:0000256" key="1">
    <source>
        <dbReference type="ARBA" id="ARBA00006484"/>
    </source>
</evidence>
<protein>
    <submittedName>
        <fullName evidence="5">Uncharacterized protein</fullName>
    </submittedName>
</protein>
<dbReference type="PRINTS" id="PR00080">
    <property type="entry name" value="SDRFAMILY"/>
</dbReference>
<evidence type="ECO:0000256" key="4">
    <source>
        <dbReference type="SAM" id="SignalP"/>
    </source>
</evidence>
<dbReference type="InterPro" id="IPR002347">
    <property type="entry name" value="SDR_fam"/>
</dbReference>